<feature type="compositionally biased region" description="Basic and acidic residues" evidence="1">
    <location>
        <begin position="36"/>
        <end position="48"/>
    </location>
</feature>
<dbReference type="AlphaFoldDB" id="A0A1H8HIC2"/>
<keyword evidence="3" id="KW-1185">Reference proteome</keyword>
<organism evidence="2 3">
    <name type="scientific">Lihuaxuella thermophila</name>
    <dbReference type="NCBI Taxonomy" id="1173111"/>
    <lineage>
        <taxon>Bacteria</taxon>
        <taxon>Bacillati</taxon>
        <taxon>Bacillota</taxon>
        <taxon>Bacilli</taxon>
        <taxon>Bacillales</taxon>
        <taxon>Thermoactinomycetaceae</taxon>
        <taxon>Lihuaxuella</taxon>
    </lineage>
</organism>
<feature type="region of interest" description="Disordered" evidence="1">
    <location>
        <begin position="28"/>
        <end position="48"/>
    </location>
</feature>
<evidence type="ECO:0000256" key="1">
    <source>
        <dbReference type="SAM" id="MobiDB-lite"/>
    </source>
</evidence>
<sequence>MTVVPVIGRKSVHDFLSLFFVRKTEKLSGTAGDPRLSNHTDRKGIAGP</sequence>
<protein>
    <submittedName>
        <fullName evidence="2">Uncharacterized protein</fullName>
    </submittedName>
</protein>
<dbReference type="Proteomes" id="UP000199695">
    <property type="component" value="Unassembled WGS sequence"/>
</dbReference>
<accession>A0A1H8HIC2</accession>
<dbReference type="EMBL" id="FOCQ01000014">
    <property type="protein sequence ID" value="SEN55846.1"/>
    <property type="molecule type" value="Genomic_DNA"/>
</dbReference>
<gene>
    <name evidence="2" type="ORF">SAMN05444955_11443</name>
</gene>
<name>A0A1H8HIC2_9BACL</name>
<evidence type="ECO:0000313" key="3">
    <source>
        <dbReference type="Proteomes" id="UP000199695"/>
    </source>
</evidence>
<proteinExistence type="predicted"/>
<evidence type="ECO:0000313" key="2">
    <source>
        <dbReference type="EMBL" id="SEN55846.1"/>
    </source>
</evidence>
<reference evidence="2 3" key="1">
    <citation type="submission" date="2016-10" db="EMBL/GenBank/DDBJ databases">
        <authorList>
            <person name="de Groot N.N."/>
        </authorList>
    </citation>
    <scope>NUCLEOTIDE SEQUENCE [LARGE SCALE GENOMIC DNA]</scope>
    <source>
        <strain evidence="2 3">DSM 46701</strain>
    </source>
</reference>